<reference evidence="8 9" key="1">
    <citation type="submission" date="2021-05" db="EMBL/GenBank/DDBJ databases">
        <title>Shewanella sp. JM162201.</title>
        <authorList>
            <person name="Xu S."/>
            <person name="Li A."/>
        </authorList>
    </citation>
    <scope>NUCLEOTIDE SEQUENCE [LARGE SCALE GENOMIC DNA]</scope>
    <source>
        <strain evidence="8 9">JM162201</strain>
    </source>
</reference>
<evidence type="ECO:0000256" key="2">
    <source>
        <dbReference type="ARBA" id="ARBA00006577"/>
    </source>
</evidence>
<comment type="catalytic activity">
    <reaction evidence="1 5 6">
        <text>[protein]-peptidylproline (omega=180) = [protein]-peptidylproline (omega=0)</text>
        <dbReference type="Rhea" id="RHEA:16237"/>
        <dbReference type="Rhea" id="RHEA-COMP:10747"/>
        <dbReference type="Rhea" id="RHEA-COMP:10748"/>
        <dbReference type="ChEBI" id="CHEBI:83833"/>
        <dbReference type="ChEBI" id="CHEBI:83834"/>
        <dbReference type="EC" id="5.2.1.8"/>
    </reaction>
</comment>
<comment type="similarity">
    <text evidence="2 6">Belongs to the FKBP-type PPIase family.</text>
</comment>
<evidence type="ECO:0000256" key="3">
    <source>
        <dbReference type="ARBA" id="ARBA00023110"/>
    </source>
</evidence>
<dbReference type="EC" id="5.2.1.8" evidence="6"/>
<protein>
    <recommendedName>
        <fullName evidence="6">Peptidyl-prolyl cis-trans isomerase</fullName>
        <ecNumber evidence="6">5.2.1.8</ecNumber>
    </recommendedName>
</protein>
<keyword evidence="4 5" id="KW-0413">Isomerase</keyword>
<dbReference type="Pfam" id="PF01346">
    <property type="entry name" value="FKBP_N"/>
    <property type="match status" value="1"/>
</dbReference>
<dbReference type="PANTHER" id="PTHR43811:SF19">
    <property type="entry name" value="39 KDA FK506-BINDING NUCLEAR PROTEIN"/>
    <property type="match status" value="1"/>
</dbReference>
<dbReference type="GO" id="GO:0003755">
    <property type="term" value="F:peptidyl-prolyl cis-trans isomerase activity"/>
    <property type="evidence" value="ECO:0007669"/>
    <property type="project" value="UniProtKB-EC"/>
</dbReference>
<feature type="domain" description="PPIase FKBP-type" evidence="7">
    <location>
        <begin position="158"/>
        <end position="243"/>
    </location>
</feature>
<evidence type="ECO:0000313" key="8">
    <source>
        <dbReference type="EMBL" id="MBT1444298.1"/>
    </source>
</evidence>
<dbReference type="Proteomes" id="UP001195903">
    <property type="component" value="Unassembled WGS sequence"/>
</dbReference>
<evidence type="ECO:0000256" key="4">
    <source>
        <dbReference type="ARBA" id="ARBA00023235"/>
    </source>
</evidence>
<evidence type="ECO:0000259" key="7">
    <source>
        <dbReference type="PROSITE" id="PS50059"/>
    </source>
</evidence>
<evidence type="ECO:0000313" key="9">
    <source>
        <dbReference type="Proteomes" id="UP001195903"/>
    </source>
</evidence>
<dbReference type="InterPro" id="IPR046357">
    <property type="entry name" value="PPIase_dom_sf"/>
</dbReference>
<dbReference type="NCBIfam" id="NF008150">
    <property type="entry name" value="PRK10902.1"/>
    <property type="match status" value="1"/>
</dbReference>
<dbReference type="SUPFAM" id="SSF54534">
    <property type="entry name" value="FKBP-like"/>
    <property type="match status" value="1"/>
</dbReference>
<evidence type="ECO:0000256" key="5">
    <source>
        <dbReference type="PROSITE-ProRule" id="PRU00277"/>
    </source>
</evidence>
<organism evidence="8 9">
    <name type="scientific">Shewanella jiangmenensis</name>
    <dbReference type="NCBI Taxonomy" id="2837387"/>
    <lineage>
        <taxon>Bacteria</taxon>
        <taxon>Pseudomonadati</taxon>
        <taxon>Pseudomonadota</taxon>
        <taxon>Gammaproteobacteria</taxon>
        <taxon>Alteromonadales</taxon>
        <taxon>Shewanellaceae</taxon>
        <taxon>Shewanella</taxon>
    </lineage>
</organism>
<dbReference type="Pfam" id="PF00254">
    <property type="entry name" value="FKBP_C"/>
    <property type="match status" value="1"/>
</dbReference>
<keyword evidence="3 5" id="KW-0697">Rotamase</keyword>
<dbReference type="PROSITE" id="PS51257">
    <property type="entry name" value="PROKAR_LIPOPROTEIN"/>
    <property type="match status" value="1"/>
</dbReference>
<dbReference type="PROSITE" id="PS50059">
    <property type="entry name" value="FKBP_PPIASE"/>
    <property type="match status" value="1"/>
</dbReference>
<dbReference type="Gene3D" id="1.10.287.460">
    <property type="entry name" value="Peptidyl-prolyl cis-trans isomerase, FKBP-type, N-terminal domain"/>
    <property type="match status" value="1"/>
</dbReference>
<dbReference type="EMBL" id="JAHEPS010000002">
    <property type="protein sequence ID" value="MBT1444298.1"/>
    <property type="molecule type" value="Genomic_DNA"/>
</dbReference>
<dbReference type="Gene3D" id="3.10.50.40">
    <property type="match status" value="1"/>
</dbReference>
<dbReference type="InterPro" id="IPR036944">
    <property type="entry name" value="PPIase_FKBP_N_sf"/>
</dbReference>
<dbReference type="PANTHER" id="PTHR43811">
    <property type="entry name" value="FKBP-TYPE PEPTIDYL-PROLYL CIS-TRANS ISOMERASE FKPA"/>
    <property type="match status" value="1"/>
</dbReference>
<dbReference type="InterPro" id="IPR001179">
    <property type="entry name" value="PPIase_FKBP_dom"/>
</dbReference>
<accession>A0ABS5V5H1</accession>
<evidence type="ECO:0000256" key="1">
    <source>
        <dbReference type="ARBA" id="ARBA00000971"/>
    </source>
</evidence>
<sequence>MKSIYKYSLVALAVVGLTACNKEEKATEVAPATALTSEAHKEAYSVGASIGNYMSGHIKEQEELGLPVDRALVVEGFANGLNGALKLTEEEMQTVLQNLDKKLNDKRVAQAEALATKNAEEGKKYLETNKAKQGVTTTESGLQYEVLTAGTGEKPAAEDTVEVHYVGTLIDGTKFDSSYDRNQTAKFPLNRVIPGWTEGVQLMPVGSKYRFVIPAELAYGDRDNGTIPPNSTLVFEVELVSVEKASAEAKAEAKAEDGHAH</sequence>
<proteinExistence type="inferred from homology"/>
<gene>
    <name evidence="8" type="primary">fkpA</name>
    <name evidence="8" type="ORF">KJI95_07135</name>
</gene>
<dbReference type="RefSeq" id="WP_214506491.1">
    <property type="nucleotide sequence ID" value="NZ_JAHEPS010000002.1"/>
</dbReference>
<dbReference type="InterPro" id="IPR000774">
    <property type="entry name" value="PPIase_FKBP_N"/>
</dbReference>
<name>A0ABS5V5H1_9GAMM</name>
<keyword evidence="9" id="KW-1185">Reference proteome</keyword>
<comment type="caution">
    <text evidence="8">The sequence shown here is derived from an EMBL/GenBank/DDBJ whole genome shotgun (WGS) entry which is preliminary data.</text>
</comment>
<evidence type="ECO:0000256" key="6">
    <source>
        <dbReference type="RuleBase" id="RU003915"/>
    </source>
</evidence>